<feature type="compositionally biased region" description="Acidic residues" evidence="1">
    <location>
        <begin position="99"/>
        <end position="109"/>
    </location>
</feature>
<feature type="compositionally biased region" description="Low complexity" evidence="1">
    <location>
        <begin position="285"/>
        <end position="296"/>
    </location>
</feature>
<feature type="compositionally biased region" description="Basic residues" evidence="1">
    <location>
        <begin position="221"/>
        <end position="233"/>
    </location>
</feature>
<feature type="region of interest" description="Disordered" evidence="1">
    <location>
        <begin position="338"/>
        <end position="444"/>
    </location>
</feature>
<dbReference type="EMBL" id="MU005791">
    <property type="protein sequence ID" value="KAF2702905.1"/>
    <property type="molecule type" value="Genomic_DNA"/>
</dbReference>
<feature type="compositionally biased region" description="Low complexity" evidence="1">
    <location>
        <begin position="341"/>
        <end position="357"/>
    </location>
</feature>
<feature type="compositionally biased region" description="Polar residues" evidence="1">
    <location>
        <begin position="171"/>
        <end position="180"/>
    </location>
</feature>
<evidence type="ECO:0000313" key="3">
    <source>
        <dbReference type="Proteomes" id="UP000799428"/>
    </source>
</evidence>
<feature type="compositionally biased region" description="Basic residues" evidence="1">
    <location>
        <begin position="383"/>
        <end position="392"/>
    </location>
</feature>
<dbReference type="AlphaFoldDB" id="A0A6G1JRN5"/>
<proteinExistence type="predicted"/>
<feature type="region of interest" description="Disordered" evidence="1">
    <location>
        <begin position="25"/>
        <end position="150"/>
    </location>
</feature>
<feature type="compositionally biased region" description="Basic and acidic residues" evidence="1">
    <location>
        <begin position="234"/>
        <end position="248"/>
    </location>
</feature>
<feature type="compositionally biased region" description="Basic and acidic residues" evidence="1">
    <location>
        <begin position="196"/>
        <end position="205"/>
    </location>
</feature>
<feature type="compositionally biased region" description="Polar residues" evidence="1">
    <location>
        <begin position="427"/>
        <end position="443"/>
    </location>
</feature>
<dbReference type="Proteomes" id="UP000799428">
    <property type="component" value="Unassembled WGS sequence"/>
</dbReference>
<feature type="compositionally biased region" description="Basic residues" evidence="1">
    <location>
        <begin position="119"/>
        <end position="132"/>
    </location>
</feature>
<evidence type="ECO:0000256" key="1">
    <source>
        <dbReference type="SAM" id="MobiDB-lite"/>
    </source>
</evidence>
<feature type="region of interest" description="Disordered" evidence="1">
    <location>
        <begin position="170"/>
        <end position="315"/>
    </location>
</feature>
<feature type="compositionally biased region" description="Basic residues" evidence="1">
    <location>
        <begin position="52"/>
        <end position="64"/>
    </location>
</feature>
<accession>A0A6G1JRN5</accession>
<gene>
    <name evidence="2" type="ORF">K504DRAFT_495954</name>
</gene>
<name>A0A6G1JRN5_9PLEO</name>
<evidence type="ECO:0000313" key="2">
    <source>
        <dbReference type="EMBL" id="KAF2702905.1"/>
    </source>
</evidence>
<sequence>MPPKGLYPIPQHHLYVAHRPRQSFNTMDYHDDEDDEAVSVPQYDGGTEVKKERKKKKDKKKKKHESASPEGGNEPSSAGNAASSNIKTKRSSGKKEADGDGDGDGDTDGEGPKEDKTKTKTKTKIKASKKRKRESEDMNETPSLSTGSFVVSSEYLKGLESCMGDIGANFASWSKTSSRPGSEAKKKDRPNKSARKSQDATHESTSKFSTSAQAPEEQKKTKAAKRSRRKKEKKKSEDAIDTDSKTSKAEAPAKSPYARVPKQSYVPLPPKREMSYFSAQREAMQQKQQQSHSQPSEAIATPETPPSATSSRIQCLRSGAPLLKSSFASAMRAALLPSQGPLSTPTLDSASSTSDSASDTESDVETQSPVPAPAPAPAVISSPKKKSKKVSNRHVLTSATLKAMLNSQSPRSTSKPRTKPHARKASKSSIATSVPSSNVSASIPESFDRVGMPYARSGGTDAFVSCASTTTTTTEARETHAEASSAVFNKTFGSAQKTVNFTDESAFLDAYLLSQTAADSTRPYPCLSKATGCNARKEDIIAAGKEQGHAIARYQEAIGDDPEAMTDAVLRASQATNFLATAVKARVPVPLGDVLGRWNLFCPRYAEHHFDLYAMGKRTMAVYAVAGSPGLYTARLSIPPRSTPFVMQPFTVPPHASFRTTIVETAPEGYGIEVMFLGCGYLRMRIDLNLLLRGKAMEGVDGKSGGMEFIGVHEQALRWVEQKDELVEEGKRLFGKYGDVDGEGGVEVEE</sequence>
<organism evidence="2 3">
    <name type="scientific">Pleomassaria siparia CBS 279.74</name>
    <dbReference type="NCBI Taxonomy" id="1314801"/>
    <lineage>
        <taxon>Eukaryota</taxon>
        <taxon>Fungi</taxon>
        <taxon>Dikarya</taxon>
        <taxon>Ascomycota</taxon>
        <taxon>Pezizomycotina</taxon>
        <taxon>Dothideomycetes</taxon>
        <taxon>Pleosporomycetidae</taxon>
        <taxon>Pleosporales</taxon>
        <taxon>Pleomassariaceae</taxon>
        <taxon>Pleomassaria</taxon>
    </lineage>
</organism>
<feature type="compositionally biased region" description="Basic residues" evidence="1">
    <location>
        <begin position="414"/>
        <end position="426"/>
    </location>
</feature>
<keyword evidence="3" id="KW-1185">Reference proteome</keyword>
<protein>
    <submittedName>
        <fullName evidence="2">Uncharacterized protein</fullName>
    </submittedName>
</protein>
<feature type="compositionally biased region" description="Polar residues" evidence="1">
    <location>
        <begin position="140"/>
        <end position="150"/>
    </location>
</feature>
<reference evidence="2" key="1">
    <citation type="journal article" date="2020" name="Stud. Mycol.">
        <title>101 Dothideomycetes genomes: a test case for predicting lifestyles and emergence of pathogens.</title>
        <authorList>
            <person name="Haridas S."/>
            <person name="Albert R."/>
            <person name="Binder M."/>
            <person name="Bloem J."/>
            <person name="Labutti K."/>
            <person name="Salamov A."/>
            <person name="Andreopoulos B."/>
            <person name="Baker S."/>
            <person name="Barry K."/>
            <person name="Bills G."/>
            <person name="Bluhm B."/>
            <person name="Cannon C."/>
            <person name="Castanera R."/>
            <person name="Culley D."/>
            <person name="Daum C."/>
            <person name="Ezra D."/>
            <person name="Gonzalez J."/>
            <person name="Henrissat B."/>
            <person name="Kuo A."/>
            <person name="Liang C."/>
            <person name="Lipzen A."/>
            <person name="Lutzoni F."/>
            <person name="Magnuson J."/>
            <person name="Mondo S."/>
            <person name="Nolan M."/>
            <person name="Ohm R."/>
            <person name="Pangilinan J."/>
            <person name="Park H.-J."/>
            <person name="Ramirez L."/>
            <person name="Alfaro M."/>
            <person name="Sun H."/>
            <person name="Tritt A."/>
            <person name="Yoshinaga Y."/>
            <person name="Zwiers L.-H."/>
            <person name="Turgeon B."/>
            <person name="Goodwin S."/>
            <person name="Spatafora J."/>
            <person name="Crous P."/>
            <person name="Grigoriev I."/>
        </authorList>
    </citation>
    <scope>NUCLEOTIDE SEQUENCE</scope>
    <source>
        <strain evidence="2">CBS 279.74</strain>
    </source>
</reference>
<dbReference type="OrthoDB" id="3685818at2759"/>
<feature type="compositionally biased region" description="Polar residues" evidence="1">
    <location>
        <begin position="74"/>
        <end position="86"/>
    </location>
</feature>
<feature type="compositionally biased region" description="Polar residues" evidence="1">
    <location>
        <begin position="394"/>
        <end position="413"/>
    </location>
</feature>